<dbReference type="PANTHER" id="PTHR42964:SF1">
    <property type="entry name" value="POLYKETIDE BIOSYNTHESIS ENOYL-COA HYDRATASE PKSH-RELATED"/>
    <property type="match status" value="1"/>
</dbReference>
<comment type="caution">
    <text evidence="2">The sequence shown here is derived from an EMBL/GenBank/DDBJ whole genome shotgun (WGS) entry which is preliminary data.</text>
</comment>
<accession>A0A916N766</accession>
<dbReference type="EC" id="4.2.1.149" evidence="2"/>
<dbReference type="AlphaFoldDB" id="A0A916N766"/>
<dbReference type="Gene3D" id="3.90.226.10">
    <property type="entry name" value="2-enoyl-CoA Hydratase, Chain A, domain 1"/>
    <property type="match status" value="1"/>
</dbReference>
<keyword evidence="3" id="KW-1185">Reference proteome</keyword>
<name>A0A916N766_9BACT</name>
<organism evidence="2 3">
    <name type="scientific">Dyadobacter helix</name>
    <dbReference type="NCBI Taxonomy" id="2822344"/>
    <lineage>
        <taxon>Bacteria</taxon>
        <taxon>Pseudomonadati</taxon>
        <taxon>Bacteroidota</taxon>
        <taxon>Cytophagia</taxon>
        <taxon>Cytophagales</taxon>
        <taxon>Spirosomataceae</taxon>
        <taxon>Dyadobacter</taxon>
    </lineage>
</organism>
<dbReference type="Pfam" id="PF00378">
    <property type="entry name" value="ECH_1"/>
    <property type="match status" value="1"/>
</dbReference>
<proteinExistence type="inferred from homology"/>
<dbReference type="InterPro" id="IPR001753">
    <property type="entry name" value="Enoyl-CoA_hydra/iso"/>
</dbReference>
<gene>
    <name evidence="2" type="primary">caiD</name>
    <name evidence="2" type="ORF">DYBT9275_03988</name>
</gene>
<keyword evidence="2" id="KW-0456">Lyase</keyword>
<dbReference type="PANTHER" id="PTHR42964">
    <property type="entry name" value="ENOYL-COA HYDRATASE"/>
    <property type="match status" value="1"/>
</dbReference>
<sequence>MRFYTRNDISEFGNIRFLNIKAMVDGPVFRITLNRPEKRNAFTPAMACEITFALAYAHYTSDIRCVILNAVGPVFCAGADLDAFHNPGAYPGNPAIPAPAAPITLGVAFAELHKPCIAQVEGPVFAGGFLLIGGATFVVSSREVTFSLPEVKRGIWPMQVMASLVKIMPLRKVLEFAITGRVYSAEEALEMGLITHISTREDIVNEVEKLAAIICENAPYAIQAGMEALYQLSDIPERDRHAYLKDQLDKILKSEDSVEGILAFREKRKPVWKGR</sequence>
<protein>
    <submittedName>
        <fullName evidence="2">Carnitinyl-CoA dehydratase</fullName>
        <ecNumber evidence="2">4.2.1.149</ecNumber>
    </submittedName>
</protein>
<reference evidence="2" key="1">
    <citation type="submission" date="2021-04" db="EMBL/GenBank/DDBJ databases">
        <authorList>
            <person name="Rodrigo-Torres L."/>
            <person name="Arahal R. D."/>
            <person name="Lucena T."/>
        </authorList>
    </citation>
    <scope>NUCLEOTIDE SEQUENCE</scope>
    <source>
        <strain evidence="2">CECT 9275</strain>
    </source>
</reference>
<dbReference type="EMBL" id="CAJRAF010000002">
    <property type="protein sequence ID" value="CAG5007200.1"/>
    <property type="molecule type" value="Genomic_DNA"/>
</dbReference>
<dbReference type="InterPro" id="IPR051683">
    <property type="entry name" value="Enoyl-CoA_Hydratase/Isomerase"/>
</dbReference>
<evidence type="ECO:0000256" key="1">
    <source>
        <dbReference type="ARBA" id="ARBA00005254"/>
    </source>
</evidence>
<evidence type="ECO:0000313" key="3">
    <source>
        <dbReference type="Proteomes" id="UP000680038"/>
    </source>
</evidence>
<dbReference type="Proteomes" id="UP000680038">
    <property type="component" value="Unassembled WGS sequence"/>
</dbReference>
<dbReference type="GO" id="GO:0016829">
    <property type="term" value="F:lyase activity"/>
    <property type="evidence" value="ECO:0007669"/>
    <property type="project" value="UniProtKB-KW"/>
</dbReference>
<dbReference type="SUPFAM" id="SSF52096">
    <property type="entry name" value="ClpP/crotonase"/>
    <property type="match status" value="1"/>
</dbReference>
<evidence type="ECO:0000313" key="2">
    <source>
        <dbReference type="EMBL" id="CAG5007200.1"/>
    </source>
</evidence>
<dbReference type="CDD" id="cd06558">
    <property type="entry name" value="crotonase-like"/>
    <property type="match status" value="1"/>
</dbReference>
<dbReference type="RefSeq" id="WP_215240409.1">
    <property type="nucleotide sequence ID" value="NZ_CAJRAF010000002.1"/>
</dbReference>
<dbReference type="Gene3D" id="1.10.12.10">
    <property type="entry name" value="Lyase 2-enoyl-coa Hydratase, Chain A, domain 2"/>
    <property type="match status" value="1"/>
</dbReference>
<dbReference type="InterPro" id="IPR029045">
    <property type="entry name" value="ClpP/crotonase-like_dom_sf"/>
</dbReference>
<comment type="similarity">
    <text evidence="1">Belongs to the enoyl-CoA hydratase/isomerase family.</text>
</comment>
<dbReference type="InterPro" id="IPR014748">
    <property type="entry name" value="Enoyl-CoA_hydra_C"/>
</dbReference>